<dbReference type="EMBL" id="AEWV01000027">
    <property type="protein sequence ID" value="EGC16974.1"/>
    <property type="molecule type" value="Genomic_DNA"/>
</dbReference>
<keyword evidence="1" id="KW-0732">Signal</keyword>
<gene>
    <name evidence="2" type="ORF">HMPREF9098_1603</name>
</gene>
<feature type="signal peptide" evidence="1">
    <location>
        <begin position="1"/>
        <end position="21"/>
    </location>
</feature>
<dbReference type="HOGENOM" id="CLU_1904497_0_0_4"/>
<dbReference type="Proteomes" id="UP000004088">
    <property type="component" value="Unassembled WGS sequence"/>
</dbReference>
<evidence type="ECO:0000313" key="2">
    <source>
        <dbReference type="EMBL" id="EGC16974.1"/>
    </source>
</evidence>
<keyword evidence="3" id="KW-1185">Reference proteome</keyword>
<reference evidence="2 3" key="1">
    <citation type="submission" date="2011-01" db="EMBL/GenBank/DDBJ databases">
        <authorList>
            <person name="Muzny D."/>
            <person name="Qin X."/>
            <person name="Deng J."/>
            <person name="Jiang H."/>
            <person name="Liu Y."/>
            <person name="Qu J."/>
            <person name="Song X.-Z."/>
            <person name="Zhang L."/>
            <person name="Thornton R."/>
            <person name="Coyle M."/>
            <person name="Francisco L."/>
            <person name="Jackson L."/>
            <person name="Javaid M."/>
            <person name="Korchina V."/>
            <person name="Kovar C."/>
            <person name="Mata R."/>
            <person name="Mathew T."/>
            <person name="Ngo R."/>
            <person name="Nguyen L."/>
            <person name="Nguyen N."/>
            <person name="Okwuonu G."/>
            <person name="Ongeri F."/>
            <person name="Pham C."/>
            <person name="Simmons D."/>
            <person name="Wilczek-Boney K."/>
            <person name="Hale W."/>
            <person name="Jakkamsetti A."/>
            <person name="Pham P."/>
            <person name="Ruth R."/>
            <person name="San Lucas F."/>
            <person name="Warren J."/>
            <person name="Zhang J."/>
            <person name="Zhao Z."/>
            <person name="Zhou C."/>
            <person name="Zhu D."/>
            <person name="Lee S."/>
            <person name="Bess C."/>
            <person name="Blankenburg K."/>
            <person name="Forbes L."/>
            <person name="Fu Q."/>
            <person name="Gubbala S."/>
            <person name="Hirani K."/>
            <person name="Jayaseelan J.C."/>
            <person name="Lara F."/>
            <person name="Munidasa M."/>
            <person name="Palculict T."/>
            <person name="Patil S."/>
            <person name="Pu L.-L."/>
            <person name="Saada N."/>
            <person name="Tang L."/>
            <person name="Weissenberger G."/>
            <person name="Zhu Y."/>
            <person name="Hemphill L."/>
            <person name="Shang Y."/>
            <person name="Youmans B."/>
            <person name="Ayvaz T."/>
            <person name="Ross M."/>
            <person name="Santibanez J."/>
            <person name="Aqrawi P."/>
            <person name="Gross S."/>
            <person name="Joshi V."/>
            <person name="Fowler G."/>
            <person name="Nazareth L."/>
            <person name="Reid J."/>
            <person name="Worley K."/>
            <person name="Petrosino J."/>
            <person name="Highlander S."/>
            <person name="Gibbs R."/>
        </authorList>
    </citation>
    <scope>NUCLEOTIDE SEQUENCE [LARGE SCALE GENOMIC DNA]</scope>
    <source>
        <strain evidence="2 3">ATCC 33394</strain>
    </source>
</reference>
<dbReference type="STRING" id="888741.HMPREF9098_1603"/>
<name>F0F0G8_9NEIS</name>
<accession>F0F0G8</accession>
<organism evidence="2 3">
    <name type="scientific">Kingella denitrificans ATCC 33394</name>
    <dbReference type="NCBI Taxonomy" id="888741"/>
    <lineage>
        <taxon>Bacteria</taxon>
        <taxon>Pseudomonadati</taxon>
        <taxon>Pseudomonadota</taxon>
        <taxon>Betaproteobacteria</taxon>
        <taxon>Neisseriales</taxon>
        <taxon>Neisseriaceae</taxon>
        <taxon>Kingella</taxon>
    </lineage>
</organism>
<dbReference type="RefSeq" id="WP_003783364.1">
    <property type="nucleotide sequence ID" value="NZ_GL870929.1"/>
</dbReference>
<dbReference type="AlphaFoldDB" id="F0F0G8"/>
<protein>
    <recommendedName>
        <fullName evidence="4">ErfK/YbiS/YcfS/YnhG</fullName>
    </recommendedName>
</protein>
<proteinExistence type="predicted"/>
<comment type="caution">
    <text evidence="2">The sequence shown here is derived from an EMBL/GenBank/DDBJ whole genome shotgun (WGS) entry which is preliminary data.</text>
</comment>
<evidence type="ECO:0008006" key="4">
    <source>
        <dbReference type="Google" id="ProtNLM"/>
    </source>
</evidence>
<evidence type="ECO:0000313" key="3">
    <source>
        <dbReference type="Proteomes" id="UP000004088"/>
    </source>
</evidence>
<sequence length="149" mass="16417">MRGLKAACTLGLALFLSPAFSQTTANGSAASAYMQSKRVVVDTQKAELCFADTQDCHRVLIGKSTPKGTFDMNLVSTTAAGYGGEVIGFKQEGNFLFALHRVWTLKPSERRLERIASDNVADRIMTNGCINVSNEVYEKLRQYFILEII</sequence>
<feature type="chain" id="PRO_5003247049" description="ErfK/YbiS/YcfS/YnhG" evidence="1">
    <location>
        <begin position="22"/>
        <end position="149"/>
    </location>
</feature>
<evidence type="ECO:0000256" key="1">
    <source>
        <dbReference type="SAM" id="SignalP"/>
    </source>
</evidence>